<dbReference type="InterPro" id="IPR036388">
    <property type="entry name" value="WH-like_DNA-bd_sf"/>
</dbReference>
<gene>
    <name evidence="6" type="ORF">HNQ65_004908</name>
</gene>
<dbReference type="GO" id="GO:0003700">
    <property type="term" value="F:DNA-binding transcription factor activity"/>
    <property type="evidence" value="ECO:0007669"/>
    <property type="project" value="InterPro"/>
</dbReference>
<dbReference type="Gene3D" id="1.10.10.10">
    <property type="entry name" value="Winged helix-like DNA-binding domain superfamily/Winged helix DNA-binding domain"/>
    <property type="match status" value="1"/>
</dbReference>
<keyword evidence="7" id="KW-1185">Reference proteome</keyword>
<accession>A0A7W8DMG7</accession>
<dbReference type="Proteomes" id="UP000590740">
    <property type="component" value="Unassembled WGS sequence"/>
</dbReference>
<dbReference type="SUPFAM" id="SSF46785">
    <property type="entry name" value="Winged helix' DNA-binding domain"/>
    <property type="match status" value="1"/>
</dbReference>
<sequence length="331" mass="36546">MKAKPHSPQRVGAAADSPARRYFKEVRFRQIRSLVELSRHGSFAATAAAMGLAVPSVWQQIRSLEDEYGVQFVVADGSKVSLTDDGRMLVDLAAPLVESFDGLRAVFEDRRSTAARTLTVVAPSNMLSGALRRPIILYRQHHPKVKLVLLDRPSYLAKDVIEQDEADLAVIGMAEGDEPMSQFQYLPLARFAFHLICPATHTLMQSRHLTLAGIVNEPLVLAPEESSSHRQIRKVFSRAGLGERMNVTMTATNRALMLNYVAIGFGISIGTAAAGAKPPKRTAGEAEIVFRDASDLFGHEEVFLVQRKGRFEPAHVRAFRELVVKAFRSES</sequence>
<dbReference type="InterPro" id="IPR005119">
    <property type="entry name" value="LysR_subst-bd"/>
</dbReference>
<proteinExistence type="inferred from homology"/>
<dbReference type="Pfam" id="PF03466">
    <property type="entry name" value="LysR_substrate"/>
    <property type="match status" value="1"/>
</dbReference>
<name>A0A7W8DMG7_9BACT</name>
<dbReference type="AlphaFoldDB" id="A0A7W8DMG7"/>
<evidence type="ECO:0000313" key="6">
    <source>
        <dbReference type="EMBL" id="MBB5035298.1"/>
    </source>
</evidence>
<dbReference type="RefSeq" id="WP_184343940.1">
    <property type="nucleotide sequence ID" value="NZ_JACHIG010000015.1"/>
</dbReference>
<dbReference type="GO" id="GO:0005829">
    <property type="term" value="C:cytosol"/>
    <property type="evidence" value="ECO:0007669"/>
    <property type="project" value="TreeGrafter"/>
</dbReference>
<keyword evidence="2" id="KW-0805">Transcription regulation</keyword>
<dbReference type="PANTHER" id="PTHR30419">
    <property type="entry name" value="HTH-TYPE TRANSCRIPTIONAL REGULATOR YBHD"/>
    <property type="match status" value="1"/>
</dbReference>
<reference evidence="6 7" key="1">
    <citation type="submission" date="2020-08" db="EMBL/GenBank/DDBJ databases">
        <title>Genomic Encyclopedia of Type Strains, Phase IV (KMG-IV): sequencing the most valuable type-strain genomes for metagenomic binning, comparative biology and taxonomic classification.</title>
        <authorList>
            <person name="Goeker M."/>
        </authorList>
    </citation>
    <scope>NUCLEOTIDE SEQUENCE [LARGE SCALE GENOMIC DNA]</scope>
    <source>
        <strain evidence="6 7">DSM 12252</strain>
    </source>
</reference>
<dbReference type="GO" id="GO:0003677">
    <property type="term" value="F:DNA binding"/>
    <property type="evidence" value="ECO:0007669"/>
    <property type="project" value="UniProtKB-KW"/>
</dbReference>
<dbReference type="InterPro" id="IPR000847">
    <property type="entry name" value="LysR_HTH_N"/>
</dbReference>
<keyword evidence="4" id="KW-0804">Transcription</keyword>
<evidence type="ECO:0000256" key="1">
    <source>
        <dbReference type="ARBA" id="ARBA00009437"/>
    </source>
</evidence>
<dbReference type="PANTHER" id="PTHR30419:SF8">
    <property type="entry name" value="NITROGEN ASSIMILATION TRANSCRIPTIONAL ACTIVATOR-RELATED"/>
    <property type="match status" value="1"/>
</dbReference>
<evidence type="ECO:0000313" key="7">
    <source>
        <dbReference type="Proteomes" id="UP000590740"/>
    </source>
</evidence>
<evidence type="ECO:0000256" key="3">
    <source>
        <dbReference type="ARBA" id="ARBA00023125"/>
    </source>
</evidence>
<dbReference type="CDD" id="cd05466">
    <property type="entry name" value="PBP2_LTTR_substrate"/>
    <property type="match status" value="1"/>
</dbReference>
<dbReference type="EMBL" id="JACHIG010000015">
    <property type="protein sequence ID" value="MBB5035298.1"/>
    <property type="molecule type" value="Genomic_DNA"/>
</dbReference>
<evidence type="ECO:0000256" key="4">
    <source>
        <dbReference type="ARBA" id="ARBA00023163"/>
    </source>
</evidence>
<dbReference type="Pfam" id="PF00126">
    <property type="entry name" value="HTH_1"/>
    <property type="match status" value="1"/>
</dbReference>
<feature type="domain" description="HTH lysR-type" evidence="5">
    <location>
        <begin position="26"/>
        <end position="83"/>
    </location>
</feature>
<dbReference type="InterPro" id="IPR050950">
    <property type="entry name" value="HTH-type_LysR_regulators"/>
</dbReference>
<dbReference type="Gene3D" id="3.40.190.10">
    <property type="entry name" value="Periplasmic binding protein-like II"/>
    <property type="match status" value="2"/>
</dbReference>
<dbReference type="SUPFAM" id="SSF53850">
    <property type="entry name" value="Periplasmic binding protein-like II"/>
    <property type="match status" value="1"/>
</dbReference>
<evidence type="ECO:0000259" key="5">
    <source>
        <dbReference type="PROSITE" id="PS50931"/>
    </source>
</evidence>
<dbReference type="PROSITE" id="PS50931">
    <property type="entry name" value="HTH_LYSR"/>
    <property type="match status" value="1"/>
</dbReference>
<comment type="similarity">
    <text evidence="1">Belongs to the LysR transcriptional regulatory family.</text>
</comment>
<organism evidence="6 7">
    <name type="scientific">Prosthecobacter vanneervenii</name>
    <dbReference type="NCBI Taxonomy" id="48466"/>
    <lineage>
        <taxon>Bacteria</taxon>
        <taxon>Pseudomonadati</taxon>
        <taxon>Verrucomicrobiota</taxon>
        <taxon>Verrucomicrobiia</taxon>
        <taxon>Verrucomicrobiales</taxon>
        <taxon>Verrucomicrobiaceae</taxon>
        <taxon>Prosthecobacter</taxon>
    </lineage>
</organism>
<protein>
    <submittedName>
        <fullName evidence="6">DNA-binding transcriptional LysR family regulator</fullName>
    </submittedName>
</protein>
<dbReference type="InterPro" id="IPR036390">
    <property type="entry name" value="WH_DNA-bd_sf"/>
</dbReference>
<evidence type="ECO:0000256" key="2">
    <source>
        <dbReference type="ARBA" id="ARBA00023015"/>
    </source>
</evidence>
<keyword evidence="3 6" id="KW-0238">DNA-binding</keyword>
<comment type="caution">
    <text evidence="6">The sequence shown here is derived from an EMBL/GenBank/DDBJ whole genome shotgun (WGS) entry which is preliminary data.</text>
</comment>